<dbReference type="Pfam" id="PF05773">
    <property type="entry name" value="RWD"/>
    <property type="match status" value="1"/>
</dbReference>
<reference evidence="4" key="1">
    <citation type="submission" date="2021-02" db="EMBL/GenBank/DDBJ databases">
        <authorList>
            <person name="Nowell W R."/>
        </authorList>
    </citation>
    <scope>NUCLEOTIDE SEQUENCE</scope>
</reference>
<dbReference type="EMBL" id="CAJNOE010002195">
    <property type="protein sequence ID" value="CAF1472436.1"/>
    <property type="molecule type" value="Genomic_DNA"/>
</dbReference>
<evidence type="ECO:0000313" key="6">
    <source>
        <dbReference type="EMBL" id="CAF4111885.1"/>
    </source>
</evidence>
<dbReference type="EMBL" id="CAJNON010002052">
    <property type="protein sequence ID" value="CAF1498175.1"/>
    <property type="molecule type" value="Genomic_DNA"/>
</dbReference>
<evidence type="ECO:0000313" key="5">
    <source>
        <dbReference type="EMBL" id="CAF4086059.1"/>
    </source>
</evidence>
<evidence type="ECO:0000313" key="7">
    <source>
        <dbReference type="Proteomes" id="UP000663891"/>
    </source>
</evidence>
<organism evidence="4 7">
    <name type="scientific">Adineta steineri</name>
    <dbReference type="NCBI Taxonomy" id="433720"/>
    <lineage>
        <taxon>Eukaryota</taxon>
        <taxon>Metazoa</taxon>
        <taxon>Spiralia</taxon>
        <taxon>Gnathifera</taxon>
        <taxon>Rotifera</taxon>
        <taxon>Eurotatoria</taxon>
        <taxon>Bdelloidea</taxon>
        <taxon>Adinetida</taxon>
        <taxon>Adinetidae</taxon>
        <taxon>Adineta</taxon>
    </lineage>
</organism>
<dbReference type="SUPFAM" id="SSF54495">
    <property type="entry name" value="UBC-like"/>
    <property type="match status" value="1"/>
</dbReference>
<dbReference type="InterPro" id="IPR006575">
    <property type="entry name" value="RWD_dom"/>
</dbReference>
<keyword evidence="1" id="KW-0472">Membrane</keyword>
<dbReference type="OrthoDB" id="432311at2759"/>
<evidence type="ECO:0000259" key="2">
    <source>
        <dbReference type="Pfam" id="PF05773"/>
    </source>
</evidence>
<dbReference type="Proteomes" id="UP000663868">
    <property type="component" value="Unassembled WGS sequence"/>
</dbReference>
<dbReference type="AlphaFoldDB" id="A0A815T4B4"/>
<keyword evidence="1" id="KW-1133">Transmembrane helix</keyword>
<feature type="transmembrane region" description="Helical" evidence="1">
    <location>
        <begin position="96"/>
        <end position="116"/>
    </location>
</feature>
<evidence type="ECO:0000256" key="1">
    <source>
        <dbReference type="SAM" id="Phobius"/>
    </source>
</evidence>
<name>A0A815T4B4_9BILA</name>
<gene>
    <name evidence="3" type="ORF">IZO911_LOCUS43534</name>
    <name evidence="6" type="ORF">KXQ929_LOCUS35130</name>
    <name evidence="5" type="ORF">OKA104_LOCUS34863</name>
    <name evidence="4" type="ORF">VCS650_LOCUS42094</name>
</gene>
<feature type="domain" description="RWD" evidence="2">
    <location>
        <begin position="191"/>
        <end position="271"/>
    </location>
</feature>
<feature type="transmembrane region" description="Helical" evidence="1">
    <location>
        <begin position="49"/>
        <end position="75"/>
    </location>
</feature>
<dbReference type="Proteomes" id="UP000663881">
    <property type="component" value="Unassembled WGS sequence"/>
</dbReference>
<dbReference type="Gene3D" id="3.10.110.10">
    <property type="entry name" value="Ubiquitin Conjugating Enzyme"/>
    <property type="match status" value="1"/>
</dbReference>
<dbReference type="InterPro" id="IPR016135">
    <property type="entry name" value="UBQ-conjugating_enzyme/RWD"/>
</dbReference>
<comment type="caution">
    <text evidence="4">The sequence shown here is derived from an EMBL/GenBank/DDBJ whole genome shotgun (WGS) entry which is preliminary data.</text>
</comment>
<keyword evidence="1" id="KW-0812">Transmembrane</keyword>
<dbReference type="Proteomes" id="UP000663860">
    <property type="component" value="Unassembled WGS sequence"/>
</dbReference>
<dbReference type="EMBL" id="CAJOAY010004867">
    <property type="protein sequence ID" value="CAF4086059.1"/>
    <property type="molecule type" value="Genomic_DNA"/>
</dbReference>
<protein>
    <recommendedName>
        <fullName evidence="2">RWD domain-containing protein</fullName>
    </recommendedName>
</protein>
<proteinExistence type="predicted"/>
<accession>A0A815T4B4</accession>
<dbReference type="EMBL" id="CAJOBB010005000">
    <property type="protein sequence ID" value="CAF4111885.1"/>
    <property type="molecule type" value="Genomic_DNA"/>
</dbReference>
<sequence>MIATRRRSVMACLFVFGIVAATSISMLIYRCEFADSHITSEARITSRWFYIANCLAGIIYFVVTVLILVSFALRIHNYGTTQESKKKIFFKLLRNHLFVFVPPITYLLCTIPYQIWYPIKRGEQAFFQCGISAVEYAFKVMVQALPNVPPVVTWLIFAYPSNVYMTEFYTETWLGKHIKQIVISLEHPIFLNITIYSNGDENELDHDKHLLCIILIAELPSIYPDLNSRKITLYRLRGLTDEQINKLNSLIYSCLESNIDSCVLYKCIEDLICRKILSNNVIEKLLSSLINMHIFNNNESN</sequence>
<evidence type="ECO:0000313" key="3">
    <source>
        <dbReference type="EMBL" id="CAF1472436.1"/>
    </source>
</evidence>
<evidence type="ECO:0000313" key="4">
    <source>
        <dbReference type="EMBL" id="CAF1498175.1"/>
    </source>
</evidence>
<dbReference type="Proteomes" id="UP000663891">
    <property type="component" value="Unassembled WGS sequence"/>
</dbReference>
<feature type="transmembrane region" description="Helical" evidence="1">
    <location>
        <begin position="9"/>
        <end position="29"/>
    </location>
</feature>